<feature type="region of interest" description="Disordered" evidence="1">
    <location>
        <begin position="1"/>
        <end position="42"/>
    </location>
</feature>
<feature type="compositionally biased region" description="Polar residues" evidence="1">
    <location>
        <begin position="32"/>
        <end position="42"/>
    </location>
</feature>
<name>A0A397J243_9GLOM</name>
<proteinExistence type="predicted"/>
<organism evidence="2 3">
    <name type="scientific">Diversispora epigaea</name>
    <dbReference type="NCBI Taxonomy" id="1348612"/>
    <lineage>
        <taxon>Eukaryota</taxon>
        <taxon>Fungi</taxon>
        <taxon>Fungi incertae sedis</taxon>
        <taxon>Mucoromycota</taxon>
        <taxon>Glomeromycotina</taxon>
        <taxon>Glomeromycetes</taxon>
        <taxon>Diversisporales</taxon>
        <taxon>Diversisporaceae</taxon>
        <taxon>Diversispora</taxon>
    </lineage>
</organism>
<reference evidence="2 3" key="1">
    <citation type="submission" date="2018-08" db="EMBL/GenBank/DDBJ databases">
        <title>Genome and evolution of the arbuscular mycorrhizal fungus Diversispora epigaea (formerly Glomus versiforme) and its bacterial endosymbionts.</title>
        <authorList>
            <person name="Sun X."/>
            <person name="Fei Z."/>
            <person name="Harrison M."/>
        </authorList>
    </citation>
    <scope>NUCLEOTIDE SEQUENCE [LARGE SCALE GENOMIC DNA]</scope>
    <source>
        <strain evidence="2 3">IT104</strain>
    </source>
</reference>
<accession>A0A397J243</accession>
<dbReference type="AlphaFoldDB" id="A0A397J243"/>
<dbReference type="Proteomes" id="UP000266861">
    <property type="component" value="Unassembled WGS sequence"/>
</dbReference>
<gene>
    <name evidence="2" type="ORF">Glove_139g170</name>
</gene>
<protein>
    <submittedName>
        <fullName evidence="2">Uncharacterized protein</fullName>
    </submittedName>
</protein>
<evidence type="ECO:0000313" key="2">
    <source>
        <dbReference type="EMBL" id="RHZ80086.1"/>
    </source>
</evidence>
<evidence type="ECO:0000313" key="3">
    <source>
        <dbReference type="Proteomes" id="UP000266861"/>
    </source>
</evidence>
<evidence type="ECO:0000256" key="1">
    <source>
        <dbReference type="SAM" id="MobiDB-lite"/>
    </source>
</evidence>
<keyword evidence="3" id="KW-1185">Reference proteome</keyword>
<feature type="compositionally biased region" description="Acidic residues" evidence="1">
    <location>
        <begin position="1"/>
        <end position="14"/>
    </location>
</feature>
<dbReference type="EMBL" id="PQFF01000130">
    <property type="protein sequence ID" value="RHZ80086.1"/>
    <property type="molecule type" value="Genomic_DNA"/>
</dbReference>
<sequence>MDDDDDNDNDDNDNQDNSSYSKKSQHIRNERSSSTMNSDSIESITTKCDSTIDKISFIDEEDFQLKVVISKPNKKSQINWKSNNKLLKKVSYDESSNELLSEDLDSTNIDQLSMQGKFNNMENEFKKFKTKFVTFSQNLTAMYTLMNLNGLAFINNSSYNKKHHILLCSFNPCSSSLEAFSYSIKKLQTYHPQREEQKRHCAAADADVTTAPMRCC</sequence>
<comment type="caution">
    <text evidence="2">The sequence shown here is derived from an EMBL/GenBank/DDBJ whole genome shotgun (WGS) entry which is preliminary data.</text>
</comment>